<dbReference type="InterPro" id="IPR011659">
    <property type="entry name" value="WD40"/>
</dbReference>
<evidence type="ECO:0000313" key="5">
    <source>
        <dbReference type="EMBL" id="SPF48272.1"/>
    </source>
</evidence>
<dbReference type="InterPro" id="IPR029058">
    <property type="entry name" value="AB_hydrolase_fold"/>
</dbReference>
<dbReference type="InterPro" id="IPR011042">
    <property type="entry name" value="6-blade_b-propeller_TolB-like"/>
</dbReference>
<evidence type="ECO:0000256" key="2">
    <source>
        <dbReference type="ARBA" id="ARBA00022825"/>
    </source>
</evidence>
<gene>
    <name evidence="5" type="ORF">SBA1_820074</name>
</gene>
<dbReference type="GO" id="GO:0004252">
    <property type="term" value="F:serine-type endopeptidase activity"/>
    <property type="evidence" value="ECO:0007669"/>
    <property type="project" value="TreeGrafter"/>
</dbReference>
<dbReference type="Gene3D" id="2.120.10.30">
    <property type="entry name" value="TolB, C-terminal domain"/>
    <property type="match status" value="1"/>
</dbReference>
<dbReference type="SUPFAM" id="SSF82171">
    <property type="entry name" value="DPP6 N-terminal domain-like"/>
    <property type="match status" value="1"/>
</dbReference>
<evidence type="ECO:0000259" key="4">
    <source>
        <dbReference type="Pfam" id="PF00326"/>
    </source>
</evidence>
<dbReference type="PANTHER" id="PTHR42776">
    <property type="entry name" value="SERINE PEPTIDASE S9 FAMILY MEMBER"/>
    <property type="match status" value="1"/>
</dbReference>
<dbReference type="InterPro" id="IPR001375">
    <property type="entry name" value="Peptidase_S9_cat"/>
</dbReference>
<dbReference type="EMBL" id="OMOD01000180">
    <property type="protein sequence ID" value="SPF48272.1"/>
    <property type="molecule type" value="Genomic_DNA"/>
</dbReference>
<sequence>MRLCTLFAIVIFISTVVAETAAQTLPAPQAVTDPKKISSKPNAQVEPRSLTIEKLYMTRQIGPATWSPDGKTIAFISNMSGRNNLWVVPAEGGFPTQLTVSDQRETNPAWSPDGKWIAYQSDYDGDEQWDIFLVSPKTGKVVNVTNTREIAESNPTWSPDGRYLAYEVKPKTSAAYEIDIYDTIMREVKHLTANTAQDKRNVNPIWSKDGAYIVYTQKQAKGTDSNIFIASVRTAKTTLLTPHEGEQLYLANDISALGMYDAQTVMITSNAENGYENIGLLLIGTRGDPHPGEIKWLTKDKWEIRGGEFSPDGKHVTFTANVDGNENIYFYDLATGKSTALPISKGVNEPVGGHSAFSADGSRLLYNHNGPTAPGDLWVYTLASGKSQQITYSLFGGLRPEDLAEPYLVHYPSRDGKWTISAFLYVPFNMARNGQNAAIVYVHGGPASQSMNSFNRFIQYAVNQGYMVLAPNYRGSTGYGKEFEQANLFDMGGGDLQDVLAGVNWIKQTGHLDPKKIAVMGASYGGYMTMMAVTKAPDVWAAGVAIVPLVNWFTEIANEDPLLQQSDLAQMGDPVKNKALYEDRSPINFINQIKAPLLLLAGGHDPRCPKKEEMQQVVDAIKKRGGTVDYKVYENEGHGFSRVENQIDEYKRVADFLLAHVPPADCGCSVTE</sequence>
<feature type="signal peptide" evidence="3">
    <location>
        <begin position="1"/>
        <end position="18"/>
    </location>
</feature>
<feature type="domain" description="Peptidase S9 prolyl oligopeptidase catalytic" evidence="4">
    <location>
        <begin position="453"/>
        <end position="660"/>
    </location>
</feature>
<dbReference type="Pfam" id="PF00326">
    <property type="entry name" value="Peptidase_S9"/>
    <property type="match status" value="1"/>
</dbReference>
<protein>
    <submittedName>
        <fullName evidence="5">Peptidase S9 prolyl oligopeptidase active site domain protein (Modular protein)</fullName>
        <ecNumber evidence="5">3.4.19.1</ecNumber>
    </submittedName>
</protein>
<dbReference type="Gene3D" id="2.140.10.30">
    <property type="entry name" value="Dipeptidylpeptidase IV, N-terminal domain"/>
    <property type="match status" value="1"/>
</dbReference>
<reference evidence="6" key="1">
    <citation type="submission" date="2018-02" db="EMBL/GenBank/DDBJ databases">
        <authorList>
            <person name="Hausmann B."/>
        </authorList>
    </citation>
    <scope>NUCLEOTIDE SEQUENCE [LARGE SCALE GENOMIC DNA]</scope>
    <source>
        <strain evidence="6">Peat soil MAG SbA1</strain>
    </source>
</reference>
<dbReference type="Pfam" id="PF07676">
    <property type="entry name" value="PD40"/>
    <property type="match status" value="1"/>
</dbReference>
<dbReference type="EC" id="3.4.19.1" evidence="5"/>
<dbReference type="PANTHER" id="PTHR42776:SF27">
    <property type="entry name" value="DIPEPTIDYL PEPTIDASE FAMILY MEMBER 6"/>
    <property type="match status" value="1"/>
</dbReference>
<proteinExistence type="predicted"/>
<dbReference type="Pfam" id="PF26550">
    <property type="entry name" value="Tricorn_2nd"/>
    <property type="match status" value="1"/>
</dbReference>
<dbReference type="GO" id="GO:0008242">
    <property type="term" value="F:omega peptidase activity"/>
    <property type="evidence" value="ECO:0007669"/>
    <property type="project" value="UniProtKB-EC"/>
</dbReference>
<accession>A0A2U3L8N4</accession>
<keyword evidence="1 5" id="KW-0378">Hydrolase</keyword>
<keyword evidence="2" id="KW-0645">Protease</keyword>
<dbReference type="GO" id="GO:0006508">
    <property type="term" value="P:proteolysis"/>
    <property type="evidence" value="ECO:0007669"/>
    <property type="project" value="InterPro"/>
</dbReference>
<feature type="chain" id="PRO_5015663569" evidence="3">
    <location>
        <begin position="19"/>
        <end position="672"/>
    </location>
</feature>
<name>A0A2U3L8N4_9BACT</name>
<keyword evidence="2" id="KW-0720">Serine protease</keyword>
<evidence type="ECO:0000256" key="1">
    <source>
        <dbReference type="ARBA" id="ARBA00022801"/>
    </source>
</evidence>
<keyword evidence="3" id="KW-0732">Signal</keyword>
<dbReference type="Gene3D" id="3.40.50.1820">
    <property type="entry name" value="alpha/beta hydrolase"/>
    <property type="match status" value="1"/>
</dbReference>
<dbReference type="AlphaFoldDB" id="A0A2U3L8N4"/>
<evidence type="ECO:0000313" key="6">
    <source>
        <dbReference type="Proteomes" id="UP000238701"/>
    </source>
</evidence>
<dbReference type="Proteomes" id="UP000238701">
    <property type="component" value="Unassembled WGS sequence"/>
</dbReference>
<organism evidence="5 6">
    <name type="scientific">Candidatus Sulfotelmatobacter kueseliae</name>
    <dbReference type="NCBI Taxonomy" id="2042962"/>
    <lineage>
        <taxon>Bacteria</taxon>
        <taxon>Pseudomonadati</taxon>
        <taxon>Acidobacteriota</taxon>
        <taxon>Terriglobia</taxon>
        <taxon>Terriglobales</taxon>
        <taxon>Candidatus Korobacteraceae</taxon>
        <taxon>Candidatus Sulfotelmatobacter</taxon>
    </lineage>
</organism>
<dbReference type="SUPFAM" id="SSF53474">
    <property type="entry name" value="alpha/beta-Hydrolases"/>
    <property type="match status" value="1"/>
</dbReference>
<evidence type="ECO:0000256" key="3">
    <source>
        <dbReference type="SAM" id="SignalP"/>
    </source>
</evidence>